<dbReference type="Proteomes" id="UP000218505">
    <property type="component" value="Chromosome"/>
</dbReference>
<reference evidence="1" key="1">
    <citation type="submission" date="2017-09" db="EMBL/GenBank/DDBJ databases">
        <title>Complete Genome Sequence of ansamitocin-producing Bacterium Actinosynnema pretiosum X47.</title>
        <authorList>
            <person name="Cao G."/>
            <person name="Zong G."/>
            <person name="Zhong C."/>
            <person name="Fu J."/>
        </authorList>
    </citation>
    <scope>NUCLEOTIDE SEQUENCE [LARGE SCALE GENOMIC DNA]</scope>
    <source>
        <strain evidence="1">X47</strain>
    </source>
</reference>
<dbReference type="RefSeq" id="WP_096492367.1">
    <property type="nucleotide sequence ID" value="NZ_CP023445.1"/>
</dbReference>
<dbReference type="AlphaFoldDB" id="A0A290Z395"/>
<name>A0A290Z395_9PSEU</name>
<protein>
    <submittedName>
        <fullName evidence="1">Uncharacterized protein</fullName>
    </submittedName>
</protein>
<evidence type="ECO:0000313" key="1">
    <source>
        <dbReference type="EMBL" id="ATE53423.1"/>
    </source>
</evidence>
<sequence length="215" mass="24621">MRVHLDPRQWPGRVVPETEHEIDTAVEGLCLRANWADADRAGVRAVLAPWFADGWCVDAVLTAVDRRPDGARQGPPRRRDQVAQDFLRARLRTWWPSGEQRSRPPVEGMSLGAWWRVNRRNARLNAPRRVPHLTEEGVRAREEAGERLRDRFRDPVERARARGRRNREALDALLVPGLAVPTFEDSRRLLADIRVPAHPVCQRCGCRTVVYEQAA</sequence>
<keyword evidence="2" id="KW-1185">Reference proteome</keyword>
<dbReference type="KEGG" id="apre:CNX65_09055"/>
<organism evidence="1 2">
    <name type="scientific">Actinosynnema pretiosum</name>
    <dbReference type="NCBI Taxonomy" id="42197"/>
    <lineage>
        <taxon>Bacteria</taxon>
        <taxon>Bacillati</taxon>
        <taxon>Actinomycetota</taxon>
        <taxon>Actinomycetes</taxon>
        <taxon>Pseudonocardiales</taxon>
        <taxon>Pseudonocardiaceae</taxon>
        <taxon>Actinosynnema</taxon>
    </lineage>
</organism>
<accession>A0A290Z395</accession>
<evidence type="ECO:0000313" key="2">
    <source>
        <dbReference type="Proteomes" id="UP000218505"/>
    </source>
</evidence>
<gene>
    <name evidence="1" type="ORF">CNX65_09055</name>
</gene>
<dbReference type="EMBL" id="CP023445">
    <property type="protein sequence ID" value="ATE53423.1"/>
    <property type="molecule type" value="Genomic_DNA"/>
</dbReference>
<proteinExistence type="predicted"/>